<feature type="compositionally biased region" description="Polar residues" evidence="1">
    <location>
        <begin position="158"/>
        <end position="167"/>
    </location>
</feature>
<proteinExistence type="predicted"/>
<dbReference type="AlphaFoldDB" id="A0A195FHC7"/>
<evidence type="ECO:0000313" key="2">
    <source>
        <dbReference type="EMBL" id="KYN39627.1"/>
    </source>
</evidence>
<accession>A0A195FHC7</accession>
<reference evidence="2 3" key="1">
    <citation type="submission" date="2016-03" db="EMBL/GenBank/DDBJ databases">
        <title>Trachymyrmex septentrionalis WGS genome.</title>
        <authorList>
            <person name="Nygaard S."/>
            <person name="Hu H."/>
            <person name="Boomsma J."/>
            <person name="Zhang G."/>
        </authorList>
    </citation>
    <scope>NUCLEOTIDE SEQUENCE [LARGE SCALE GENOMIC DNA]</scope>
    <source>
        <strain evidence="2">Tsep2-gDNA-1</strain>
        <tissue evidence="2">Whole body</tissue>
    </source>
</reference>
<protein>
    <submittedName>
        <fullName evidence="2">Uncharacterized protein</fullName>
    </submittedName>
</protein>
<evidence type="ECO:0000256" key="1">
    <source>
        <dbReference type="SAM" id="MobiDB-lite"/>
    </source>
</evidence>
<feature type="non-terminal residue" evidence="2">
    <location>
        <position position="1"/>
    </location>
</feature>
<organism evidence="2 3">
    <name type="scientific">Trachymyrmex septentrionalis</name>
    <dbReference type="NCBI Taxonomy" id="34720"/>
    <lineage>
        <taxon>Eukaryota</taxon>
        <taxon>Metazoa</taxon>
        <taxon>Ecdysozoa</taxon>
        <taxon>Arthropoda</taxon>
        <taxon>Hexapoda</taxon>
        <taxon>Insecta</taxon>
        <taxon>Pterygota</taxon>
        <taxon>Neoptera</taxon>
        <taxon>Endopterygota</taxon>
        <taxon>Hymenoptera</taxon>
        <taxon>Apocrita</taxon>
        <taxon>Aculeata</taxon>
        <taxon>Formicoidea</taxon>
        <taxon>Formicidae</taxon>
        <taxon>Myrmicinae</taxon>
        <taxon>Trachymyrmex</taxon>
    </lineage>
</organism>
<evidence type="ECO:0000313" key="3">
    <source>
        <dbReference type="Proteomes" id="UP000078541"/>
    </source>
</evidence>
<sequence length="167" mass="19292">YWCLHGKAGLITNALINDKAWLHNQDPNHRALKRVYKLEMQGLMLLARIATVFRKGRRERFIHSVPERRFESNREGEKGIRGLERTGKTGEREATEIKGCLNIVGKMKSNLYIQRNAVIPRRAMLTRMPPLKSRVIPSQAAEPKLRKLKPERNIPVVNETTYPQRGT</sequence>
<name>A0A195FHC7_9HYME</name>
<gene>
    <name evidence="2" type="ORF">ALC56_06121</name>
</gene>
<dbReference type="Proteomes" id="UP000078541">
    <property type="component" value="Unassembled WGS sequence"/>
</dbReference>
<dbReference type="EMBL" id="KQ981606">
    <property type="protein sequence ID" value="KYN39627.1"/>
    <property type="molecule type" value="Genomic_DNA"/>
</dbReference>
<keyword evidence="3" id="KW-1185">Reference proteome</keyword>
<feature type="region of interest" description="Disordered" evidence="1">
    <location>
        <begin position="148"/>
        <end position="167"/>
    </location>
</feature>